<protein>
    <submittedName>
        <fullName evidence="8">Uncharacterized protein LOC105851598</fullName>
    </submittedName>
</protein>
<dbReference type="GO" id="GO:0005634">
    <property type="term" value="C:nucleus"/>
    <property type="evidence" value="ECO:0007669"/>
    <property type="project" value="UniProtKB-SubCell"/>
</dbReference>
<organism evidence="7 8">
    <name type="scientific">Cicer arietinum</name>
    <name type="common">Chickpea</name>
    <name type="synonym">Garbanzo</name>
    <dbReference type="NCBI Taxonomy" id="3827"/>
    <lineage>
        <taxon>Eukaryota</taxon>
        <taxon>Viridiplantae</taxon>
        <taxon>Streptophyta</taxon>
        <taxon>Embryophyta</taxon>
        <taxon>Tracheophyta</taxon>
        <taxon>Spermatophyta</taxon>
        <taxon>Magnoliopsida</taxon>
        <taxon>eudicotyledons</taxon>
        <taxon>Gunneridae</taxon>
        <taxon>Pentapetalae</taxon>
        <taxon>rosids</taxon>
        <taxon>fabids</taxon>
        <taxon>Fabales</taxon>
        <taxon>Fabaceae</taxon>
        <taxon>Papilionoideae</taxon>
        <taxon>50 kb inversion clade</taxon>
        <taxon>NPAAA clade</taxon>
        <taxon>Hologalegina</taxon>
        <taxon>IRL clade</taxon>
        <taxon>Cicereae</taxon>
        <taxon>Cicer</taxon>
    </lineage>
</organism>
<keyword evidence="2" id="KW-0805">Transcription regulation</keyword>
<reference evidence="8" key="2">
    <citation type="submission" date="2025-08" db="UniProtKB">
        <authorList>
            <consortium name="RefSeq"/>
        </authorList>
    </citation>
    <scope>IDENTIFICATION</scope>
    <source>
        <tissue evidence="8">Etiolated seedlings</tissue>
    </source>
</reference>
<dbReference type="GO" id="GO:0003700">
    <property type="term" value="F:DNA-binding transcription factor activity"/>
    <property type="evidence" value="ECO:0007669"/>
    <property type="project" value="InterPro"/>
</dbReference>
<dbReference type="Proteomes" id="UP000087171">
    <property type="component" value="Chromosome Ca2"/>
</dbReference>
<dbReference type="PANTHER" id="PTHR32096:SF61">
    <property type="entry name" value="WRKY TRANSCRIPTION FACTOR 22"/>
    <property type="match status" value="1"/>
</dbReference>
<dbReference type="GO" id="GO:0000976">
    <property type="term" value="F:transcription cis-regulatory region binding"/>
    <property type="evidence" value="ECO:0007669"/>
    <property type="project" value="TreeGrafter"/>
</dbReference>
<dbReference type="InterPro" id="IPR003657">
    <property type="entry name" value="WRKY_dom"/>
</dbReference>
<dbReference type="InterPro" id="IPR044810">
    <property type="entry name" value="WRKY_plant"/>
</dbReference>
<evidence type="ECO:0000313" key="7">
    <source>
        <dbReference type="Proteomes" id="UP000087171"/>
    </source>
</evidence>
<dbReference type="PROSITE" id="PS50811">
    <property type="entry name" value="WRKY"/>
    <property type="match status" value="2"/>
</dbReference>
<proteinExistence type="predicted"/>
<evidence type="ECO:0000256" key="1">
    <source>
        <dbReference type="ARBA" id="ARBA00004123"/>
    </source>
</evidence>
<keyword evidence="7" id="KW-1185">Reference proteome</keyword>
<dbReference type="SUPFAM" id="SSF118290">
    <property type="entry name" value="WRKY DNA-binding domain"/>
    <property type="match status" value="2"/>
</dbReference>
<keyword evidence="4" id="KW-0804">Transcription</keyword>
<evidence type="ECO:0000256" key="4">
    <source>
        <dbReference type="ARBA" id="ARBA00023163"/>
    </source>
</evidence>
<dbReference type="RefSeq" id="XP_012568307.2">
    <property type="nucleotide sequence ID" value="XM_012712853.2"/>
</dbReference>
<accession>A0A1S3DXT8</accession>
<feature type="domain" description="WRKY" evidence="6">
    <location>
        <begin position="457"/>
        <end position="523"/>
    </location>
</feature>
<keyword evidence="3" id="KW-0238">DNA-binding</keyword>
<dbReference type="OrthoDB" id="1435929at2759"/>
<feature type="domain" description="WRKY" evidence="6">
    <location>
        <begin position="220"/>
        <end position="245"/>
    </location>
</feature>
<evidence type="ECO:0000256" key="2">
    <source>
        <dbReference type="ARBA" id="ARBA00023015"/>
    </source>
</evidence>
<dbReference type="PaxDb" id="3827-XP_004516708.1"/>
<dbReference type="STRING" id="3827.A0A1S3DXT8"/>
<dbReference type="AlphaFoldDB" id="A0A1S3DXT8"/>
<evidence type="ECO:0000313" key="8">
    <source>
        <dbReference type="RefSeq" id="XP_012568307.2"/>
    </source>
</evidence>
<dbReference type="PANTHER" id="PTHR32096">
    <property type="entry name" value="WRKY TRANSCRIPTION FACTOR 30-RELATED-RELATED"/>
    <property type="match status" value="1"/>
</dbReference>
<reference evidence="7" key="1">
    <citation type="journal article" date="2013" name="Nat. Biotechnol.">
        <title>Draft genome sequence of chickpea (Cicer arietinum) provides a resource for trait improvement.</title>
        <authorList>
            <person name="Varshney R.K."/>
            <person name="Song C."/>
            <person name="Saxena R.K."/>
            <person name="Azam S."/>
            <person name="Yu S."/>
            <person name="Sharpe A.G."/>
            <person name="Cannon S."/>
            <person name="Baek J."/>
            <person name="Rosen B.D."/>
            <person name="Tar'an B."/>
            <person name="Millan T."/>
            <person name="Zhang X."/>
            <person name="Ramsay L.D."/>
            <person name="Iwata A."/>
            <person name="Wang Y."/>
            <person name="Nelson W."/>
            <person name="Farmer A.D."/>
            <person name="Gaur P.M."/>
            <person name="Soderlund C."/>
            <person name="Penmetsa R.V."/>
            <person name="Xu C."/>
            <person name="Bharti A.K."/>
            <person name="He W."/>
            <person name="Winter P."/>
            <person name="Zhao S."/>
            <person name="Hane J.K."/>
            <person name="Carrasquilla-Garcia N."/>
            <person name="Condie J.A."/>
            <person name="Upadhyaya H.D."/>
            <person name="Luo M.C."/>
            <person name="Thudi M."/>
            <person name="Gowda C.L."/>
            <person name="Singh N.P."/>
            <person name="Lichtenzveig J."/>
            <person name="Gali K.K."/>
            <person name="Rubio J."/>
            <person name="Nadarajan N."/>
            <person name="Dolezel J."/>
            <person name="Bansal K.C."/>
            <person name="Xu X."/>
            <person name="Edwards D."/>
            <person name="Zhang G."/>
            <person name="Kahl G."/>
            <person name="Gil J."/>
            <person name="Singh K.B."/>
            <person name="Datta S.K."/>
            <person name="Jackson S.A."/>
            <person name="Wang J."/>
            <person name="Cook D.R."/>
        </authorList>
    </citation>
    <scope>NUCLEOTIDE SEQUENCE [LARGE SCALE GENOMIC DNA]</scope>
    <source>
        <strain evidence="7">cv. CDC Frontier</strain>
    </source>
</reference>
<dbReference type="InterPro" id="IPR036576">
    <property type="entry name" value="WRKY_dom_sf"/>
</dbReference>
<evidence type="ECO:0000259" key="6">
    <source>
        <dbReference type="PROSITE" id="PS50811"/>
    </source>
</evidence>
<evidence type="ECO:0000256" key="3">
    <source>
        <dbReference type="ARBA" id="ARBA00023125"/>
    </source>
</evidence>
<dbReference type="Gene3D" id="2.20.25.80">
    <property type="entry name" value="WRKY domain"/>
    <property type="match status" value="2"/>
</dbReference>
<sequence length="545" mass="62655">MDTDDCDHTTVTNHTTVFKTPTPTNNTIFPRNPTPYFENFTFTQGNSSTPCVPLKPNDFIELEKLKIIPTPTTIPTPITISSNNSVYDTNQNSTFYNFPTLMEQQQMQLNLNQYELDLTEQTKLSYYDEPRFEFPSVESPIFNFEHASNRVNCITITTDHFDLAYNHPSLQLQPQQELNQLPIQEPQTNSMVLANANPQPNKQRSRKRKNQPLKMICEMNAQKLLEDPWAWRKYGQKPIKGSPYPSCKLPQLLITPPFLKLPPPPIPLFSLKIPHLFTFTQGNSSTPCVPLKPNDFIELEKLKIIPTPTTIPTPITITSNNSVYDTNQNSTFYNFPTLMEQQQMQLNLNQYELDLTEQTKLSYYDEPRFEFPSVESPIFNFEHASNRVNCITITTDHFDLAYNHPSLQLQPQQELNQLPIQEPQTNSMVLANANPQPNKQRSRKRKNQPLKMICEMNAQKLLEDPWAWRKYGQKPIKGSPYPRWNMSCALVDREQVVNSSTFNDMENLECVVLPPGISNVATPLEATIIKISPLDLNDADITLQM</sequence>
<name>A0A1S3DXT8_CICAR</name>
<evidence type="ECO:0000256" key="5">
    <source>
        <dbReference type="ARBA" id="ARBA00023242"/>
    </source>
</evidence>
<comment type="subcellular location">
    <subcellularLocation>
        <location evidence="1">Nucleus</location>
    </subcellularLocation>
</comment>
<dbReference type="SMART" id="SM00774">
    <property type="entry name" value="WRKY"/>
    <property type="match status" value="2"/>
</dbReference>
<keyword evidence="5" id="KW-0539">Nucleus</keyword>
<dbReference type="Pfam" id="PF03106">
    <property type="entry name" value="WRKY"/>
    <property type="match status" value="2"/>
</dbReference>
<gene>
    <name evidence="8" type="primary">LOC105851598</name>
</gene>